<organism evidence="3 4">
    <name type="scientific">Stenotrophomonas nitritireducens</name>
    <dbReference type="NCBI Taxonomy" id="83617"/>
    <lineage>
        <taxon>Bacteria</taxon>
        <taxon>Pseudomonadati</taxon>
        <taxon>Pseudomonadota</taxon>
        <taxon>Gammaproteobacteria</taxon>
        <taxon>Lysobacterales</taxon>
        <taxon>Lysobacteraceae</taxon>
        <taxon>Stenotrophomonas</taxon>
    </lineage>
</organism>
<dbReference type="EMBL" id="LDJG01000003">
    <property type="protein sequence ID" value="KRG60210.1"/>
    <property type="molecule type" value="Genomic_DNA"/>
</dbReference>
<gene>
    <name evidence="3" type="ORF">ABB22_02205</name>
</gene>
<name>A0ABR5NNB5_9GAMM</name>
<feature type="signal peptide" evidence="2">
    <location>
        <begin position="1"/>
        <end position="38"/>
    </location>
</feature>
<proteinExistence type="predicted"/>
<dbReference type="InterPro" id="IPR032809">
    <property type="entry name" value="Put_HupE_UreJ"/>
</dbReference>
<keyword evidence="1" id="KW-1133">Transmembrane helix</keyword>
<keyword evidence="4" id="KW-1185">Reference proteome</keyword>
<feature type="transmembrane region" description="Helical" evidence="1">
    <location>
        <begin position="91"/>
        <end position="110"/>
    </location>
</feature>
<evidence type="ECO:0000313" key="3">
    <source>
        <dbReference type="EMBL" id="KRG60210.1"/>
    </source>
</evidence>
<feature type="transmembrane region" description="Helical" evidence="1">
    <location>
        <begin position="59"/>
        <end position="84"/>
    </location>
</feature>
<protein>
    <submittedName>
        <fullName evidence="3">Membrane protein</fullName>
    </submittedName>
</protein>
<dbReference type="RefSeq" id="WP_057505029.1">
    <property type="nucleotide sequence ID" value="NZ_LDJG01000003.1"/>
</dbReference>
<reference evidence="3 4" key="1">
    <citation type="submission" date="2015-05" db="EMBL/GenBank/DDBJ databases">
        <title>Genome sequencing and analysis of members of genus Stenotrophomonas.</title>
        <authorList>
            <person name="Patil P.P."/>
            <person name="Midha S."/>
            <person name="Patil P.B."/>
        </authorList>
    </citation>
    <scope>NUCLEOTIDE SEQUENCE [LARGE SCALE GENOMIC DNA]</scope>
    <source>
        <strain evidence="3 4">DSM 12575</strain>
    </source>
</reference>
<comment type="caution">
    <text evidence="3">The sequence shown here is derived from an EMBL/GenBank/DDBJ whole genome shotgun (WGS) entry which is preliminary data.</text>
</comment>
<keyword evidence="2" id="KW-0732">Signal</keyword>
<sequence length="243" mass="26225">MSAPSIPKVKESFLRNIKLPAAALAGLALLTTTAAAVAHGVSEGDAAFLEESSGRNLLAFTYLGAKHMFTGYDHILFLLGVVFFLYRMKDVGIYVTLFAIGHSITLLLGVLGGFHVNPYIVDAIIGLSVVYKALDNMGAFRRWFGFQPNTKAAVMIFGLFHGLGLATKLQDFSLSPEGLVANMLAFNVGVEIGQLLALAFILIVMGFWRRSPMFARQAFGANAVLMTAGFLLIGYQLTGYFVS</sequence>
<evidence type="ECO:0000256" key="2">
    <source>
        <dbReference type="SAM" id="SignalP"/>
    </source>
</evidence>
<evidence type="ECO:0000256" key="1">
    <source>
        <dbReference type="SAM" id="Phobius"/>
    </source>
</evidence>
<feature type="transmembrane region" description="Helical" evidence="1">
    <location>
        <begin position="184"/>
        <end position="207"/>
    </location>
</feature>
<evidence type="ECO:0000313" key="4">
    <source>
        <dbReference type="Proteomes" id="UP000050902"/>
    </source>
</evidence>
<feature type="transmembrane region" description="Helical" evidence="1">
    <location>
        <begin position="116"/>
        <end position="134"/>
    </location>
</feature>
<accession>A0ABR5NNB5</accession>
<dbReference type="Proteomes" id="UP000050902">
    <property type="component" value="Unassembled WGS sequence"/>
</dbReference>
<feature type="chain" id="PRO_5047287258" evidence="2">
    <location>
        <begin position="39"/>
        <end position="243"/>
    </location>
</feature>
<keyword evidence="1" id="KW-0812">Transmembrane</keyword>
<dbReference type="Pfam" id="PF13795">
    <property type="entry name" value="HupE_UreJ_2"/>
    <property type="match status" value="1"/>
</dbReference>
<keyword evidence="1" id="KW-0472">Membrane</keyword>
<feature type="transmembrane region" description="Helical" evidence="1">
    <location>
        <begin position="146"/>
        <end position="164"/>
    </location>
</feature>
<feature type="transmembrane region" description="Helical" evidence="1">
    <location>
        <begin position="219"/>
        <end position="242"/>
    </location>
</feature>